<dbReference type="PANTHER" id="PTHR46268">
    <property type="entry name" value="STRESS RESPONSE PROTEIN NHAX"/>
    <property type="match status" value="1"/>
</dbReference>
<proteinExistence type="inferred from homology"/>
<dbReference type="EMBL" id="FTLW01000001">
    <property type="protein sequence ID" value="SIP86474.1"/>
    <property type="molecule type" value="Genomic_DNA"/>
</dbReference>
<organism evidence="3 4">
    <name type="scientific">Solilutibacter tolerans</name>
    <dbReference type="NCBI Taxonomy" id="1604334"/>
    <lineage>
        <taxon>Bacteria</taxon>
        <taxon>Pseudomonadati</taxon>
        <taxon>Pseudomonadota</taxon>
        <taxon>Gammaproteobacteria</taxon>
        <taxon>Lysobacterales</taxon>
        <taxon>Lysobacteraceae</taxon>
        <taxon>Solilutibacter</taxon>
    </lineage>
</organism>
<evidence type="ECO:0000313" key="3">
    <source>
        <dbReference type="EMBL" id="SIP86474.1"/>
    </source>
</evidence>
<dbReference type="OrthoDB" id="9804721at2"/>
<sequence>MPNSILLASDLTSRTDRALERCELLGLPFTIAHVVAGEEPLTETLRGRLHDIAREDSGDAHGVAEILIVSGSVPETLARLAAERGCSLIATGIASFDSPKDYILGTTVDFLVRRADVPILVVKRKPRRHYRSLVVATDFSSCSHRALEAAAHLLPQAQIRLLHAFRPPFPTRLDSDETIPYIRNEREREMQAFVAALPSALRERVEPEVVVAPLVSGSDAHARGMRCLLDPQAMVDHSLHKQGSTARRKTGMFMQVHPGLLEGWLIRTSSLPGSPRMNNLLRDHT</sequence>
<reference evidence="4" key="1">
    <citation type="submission" date="2017-01" db="EMBL/GenBank/DDBJ databases">
        <authorList>
            <person name="Varghese N."/>
            <person name="Submissions S."/>
        </authorList>
    </citation>
    <scope>NUCLEOTIDE SEQUENCE [LARGE SCALE GENOMIC DNA]</scope>
    <source>
        <strain evidence="4">UM1</strain>
    </source>
</reference>
<dbReference type="CDD" id="cd00293">
    <property type="entry name" value="USP-like"/>
    <property type="match status" value="1"/>
</dbReference>
<dbReference type="Pfam" id="PF00582">
    <property type="entry name" value="Usp"/>
    <property type="match status" value="2"/>
</dbReference>
<evidence type="ECO:0000259" key="2">
    <source>
        <dbReference type="Pfam" id="PF00582"/>
    </source>
</evidence>
<name>A0A1N6N320_9GAMM</name>
<feature type="domain" description="UspA" evidence="2">
    <location>
        <begin position="29"/>
        <end position="123"/>
    </location>
</feature>
<evidence type="ECO:0000256" key="1">
    <source>
        <dbReference type="ARBA" id="ARBA00008791"/>
    </source>
</evidence>
<dbReference type="Gene3D" id="3.40.50.12370">
    <property type="match status" value="1"/>
</dbReference>
<gene>
    <name evidence="3" type="ORF">SAMN05421546_0043</name>
</gene>
<comment type="similarity">
    <text evidence="1">Belongs to the universal stress protein A family.</text>
</comment>
<keyword evidence="4" id="KW-1185">Reference proteome</keyword>
<dbReference type="PANTHER" id="PTHR46268:SF6">
    <property type="entry name" value="UNIVERSAL STRESS PROTEIN UP12"/>
    <property type="match status" value="1"/>
</dbReference>
<dbReference type="STRING" id="1604334.SAMN05421546_0043"/>
<accession>A0A1N6N320</accession>
<dbReference type="PRINTS" id="PR01438">
    <property type="entry name" value="UNVRSLSTRESS"/>
</dbReference>
<dbReference type="InterPro" id="IPR006016">
    <property type="entry name" value="UspA"/>
</dbReference>
<protein>
    <submittedName>
        <fullName evidence="3">Nucleotide-binding universal stress protein, UspA family</fullName>
    </submittedName>
</protein>
<dbReference type="InterPro" id="IPR006015">
    <property type="entry name" value="Universal_stress_UspA"/>
</dbReference>
<dbReference type="SUPFAM" id="SSF52402">
    <property type="entry name" value="Adenine nucleotide alpha hydrolases-like"/>
    <property type="match status" value="2"/>
</dbReference>
<feature type="domain" description="UspA" evidence="2">
    <location>
        <begin position="130"/>
        <end position="206"/>
    </location>
</feature>
<evidence type="ECO:0000313" key="4">
    <source>
        <dbReference type="Proteomes" id="UP000241788"/>
    </source>
</evidence>
<dbReference type="AlphaFoldDB" id="A0A1N6N320"/>
<dbReference type="Proteomes" id="UP000241788">
    <property type="component" value="Unassembled WGS sequence"/>
</dbReference>